<reference evidence="4 5" key="1">
    <citation type="submission" date="2019-11" db="EMBL/GenBank/DDBJ databases">
        <authorList>
            <person name="Zheng R.K."/>
            <person name="Sun C.M."/>
        </authorList>
    </citation>
    <scope>NUCLEOTIDE SEQUENCE [LARGE SCALE GENOMIC DNA]</scope>
    <source>
        <strain evidence="4 5">SRB007</strain>
    </source>
</reference>
<feature type="signal peptide" evidence="2">
    <location>
        <begin position="1"/>
        <end position="25"/>
    </location>
</feature>
<keyword evidence="5" id="KW-1185">Reference proteome</keyword>
<proteinExistence type="predicted"/>
<dbReference type="InterPro" id="IPR013424">
    <property type="entry name" value="Ice-binding_C"/>
</dbReference>
<feature type="region of interest" description="Disordered" evidence="1">
    <location>
        <begin position="82"/>
        <end position="107"/>
    </location>
</feature>
<dbReference type="RefSeq" id="WP_158946281.1">
    <property type="nucleotide sequence ID" value="NZ_CP046400.1"/>
</dbReference>
<dbReference type="KEGG" id="psel:GM415_02645"/>
<feature type="chain" id="PRO_5026075106" evidence="2">
    <location>
        <begin position="26"/>
        <end position="343"/>
    </location>
</feature>
<feature type="domain" description="Ice-binding protein C-terminal" evidence="3">
    <location>
        <begin position="318"/>
        <end position="340"/>
    </location>
</feature>
<dbReference type="Proteomes" id="UP000428328">
    <property type="component" value="Chromosome"/>
</dbReference>
<name>A0A6I6JD43_9BACT</name>
<evidence type="ECO:0000256" key="1">
    <source>
        <dbReference type="SAM" id="MobiDB-lite"/>
    </source>
</evidence>
<evidence type="ECO:0000313" key="5">
    <source>
        <dbReference type="Proteomes" id="UP000428328"/>
    </source>
</evidence>
<accession>A0A6I6JD43</accession>
<dbReference type="AlphaFoldDB" id="A0A6I6JD43"/>
<dbReference type="Pfam" id="PF07589">
    <property type="entry name" value="PEP-CTERM"/>
    <property type="match status" value="1"/>
</dbReference>
<protein>
    <submittedName>
        <fullName evidence="4">PEP-CTERM sorting domain-containing protein</fullName>
    </submittedName>
</protein>
<gene>
    <name evidence="4" type="ORF">GM415_02645</name>
</gene>
<dbReference type="NCBIfam" id="TIGR02595">
    <property type="entry name" value="PEP_CTERM"/>
    <property type="match status" value="1"/>
</dbReference>
<evidence type="ECO:0000313" key="4">
    <source>
        <dbReference type="EMBL" id="QGY39069.1"/>
    </source>
</evidence>
<dbReference type="EMBL" id="CP046400">
    <property type="protein sequence ID" value="QGY39069.1"/>
    <property type="molecule type" value="Genomic_DNA"/>
</dbReference>
<evidence type="ECO:0000256" key="2">
    <source>
        <dbReference type="SAM" id="SignalP"/>
    </source>
</evidence>
<sequence>MKRAIIAILFIASIFLVARPNNAKAFTLPPATDPGLTHTYGDFYSYSLPILEEFYGSEYAVKSSAGQIKDAIVIATGATGQDISTNDGDMDDPYQTPGGESGGPEFETAIAPDPDPDLGANENLTTWDSTLASLTAYLDGQAPIFFFNNNQENSGDAVNQSLWVWAQIILWSSEGLANPIYFELTSTTRDGAGDENGDPYAFAANIYSDPSYVPEKYDPLDPDAGTDYVLSGGAVCLDAAYSTVNCGSAEAVYGPFNHNLGENEAAYAVIAPELNDFLFAWERGDYQEYDTFSMDLKMTELNAGYEQAFILPGTVQSAVPEPSTWLLLGLGMLALPFARRFIS</sequence>
<keyword evidence="2" id="KW-0732">Signal</keyword>
<organism evidence="4 5">
    <name type="scientific">Pseudodesulfovibrio cashew</name>
    <dbReference type="NCBI Taxonomy" id="2678688"/>
    <lineage>
        <taxon>Bacteria</taxon>
        <taxon>Pseudomonadati</taxon>
        <taxon>Thermodesulfobacteriota</taxon>
        <taxon>Desulfovibrionia</taxon>
        <taxon>Desulfovibrionales</taxon>
        <taxon>Desulfovibrionaceae</taxon>
    </lineage>
</organism>
<evidence type="ECO:0000259" key="3">
    <source>
        <dbReference type="Pfam" id="PF07589"/>
    </source>
</evidence>